<dbReference type="Pfam" id="PF04472">
    <property type="entry name" value="SepF"/>
    <property type="match status" value="1"/>
</dbReference>
<dbReference type="InterPro" id="IPR007561">
    <property type="entry name" value="Cell_div_SepF/SepF-rel"/>
</dbReference>
<keyword evidence="1" id="KW-0131">Cell cycle</keyword>
<protein>
    <submittedName>
        <fullName evidence="1">Cell division protein SepF</fullName>
    </submittedName>
</protein>
<keyword evidence="1" id="KW-0132">Cell division</keyword>
<accession>A0A645G0A7</accession>
<dbReference type="Gene3D" id="3.30.110.150">
    <property type="entry name" value="SepF-like protein"/>
    <property type="match status" value="1"/>
</dbReference>
<dbReference type="EMBL" id="VSSQ01067734">
    <property type="protein sequence ID" value="MPN20075.1"/>
    <property type="molecule type" value="Genomic_DNA"/>
</dbReference>
<comment type="caution">
    <text evidence="1">The sequence shown here is derived from an EMBL/GenBank/DDBJ whole genome shotgun (WGS) entry which is preliminary data.</text>
</comment>
<evidence type="ECO:0000313" key="1">
    <source>
        <dbReference type="EMBL" id="MPN20075.1"/>
    </source>
</evidence>
<name>A0A645G0A7_9ZZZZ</name>
<proteinExistence type="predicted"/>
<sequence length="134" mass="15329">MFERLMAMLGLAEYNYDDVNGEDETELETTYGEEDVEERQKRILKSPPTQAQIIICRGELCLDRREELGEALHKGLNVIVDLRNMDRDVGQSVLDFLCGVAFAMRGDVVRVSPGVFMASHRKGIVEEWKEEHRA</sequence>
<reference evidence="1" key="1">
    <citation type="submission" date="2019-08" db="EMBL/GenBank/DDBJ databases">
        <authorList>
            <person name="Kucharzyk K."/>
            <person name="Murdoch R.W."/>
            <person name="Higgins S."/>
            <person name="Loffler F."/>
        </authorList>
    </citation>
    <scope>NUCLEOTIDE SEQUENCE</scope>
</reference>
<dbReference type="GO" id="GO:0090529">
    <property type="term" value="P:cell septum assembly"/>
    <property type="evidence" value="ECO:0007669"/>
    <property type="project" value="InterPro"/>
</dbReference>
<dbReference type="AlphaFoldDB" id="A0A645G0A7"/>
<organism evidence="1">
    <name type="scientific">bioreactor metagenome</name>
    <dbReference type="NCBI Taxonomy" id="1076179"/>
    <lineage>
        <taxon>unclassified sequences</taxon>
        <taxon>metagenomes</taxon>
        <taxon>ecological metagenomes</taxon>
    </lineage>
</organism>
<dbReference type="InterPro" id="IPR038594">
    <property type="entry name" value="SepF-like_sf"/>
</dbReference>
<gene>
    <name evidence="1" type="primary">sepF_28</name>
    <name evidence="1" type="ORF">SDC9_167451</name>
</gene>